<keyword evidence="2" id="KW-1185">Reference proteome</keyword>
<dbReference type="RefSeq" id="WP_187142685.1">
    <property type="nucleotide sequence ID" value="NZ_CP045798.1"/>
</dbReference>
<name>A0A7G6E4V6_THEFR</name>
<dbReference type="KEGG" id="tfr:BR63_12805"/>
<reference evidence="1 2" key="1">
    <citation type="journal article" date="2019" name="Front. Microbiol.">
        <title>Thermoanaerosceptrum fracticalcis gen. nov. sp. nov., a Novel Fumarate-Fermenting Microorganism From a Deep Fractured Carbonate Aquifer of the US Great Basin.</title>
        <authorList>
            <person name="Hamilton-Brehm S.D."/>
            <person name="Stewart L.E."/>
            <person name="Zavarin M."/>
            <person name="Caldwell M."/>
            <person name="Lawson P.A."/>
            <person name="Onstott T.C."/>
            <person name="Grzymski J."/>
            <person name="Neveux I."/>
            <person name="Lollar B.S."/>
            <person name="Russell C.E."/>
            <person name="Moser D.P."/>
        </authorList>
    </citation>
    <scope>NUCLEOTIDE SEQUENCE [LARGE SCALE GENOMIC DNA]</scope>
    <source>
        <strain evidence="1 2">DRI-13</strain>
    </source>
</reference>
<gene>
    <name evidence="1" type="ORF">BR63_12805</name>
</gene>
<dbReference type="AlphaFoldDB" id="A0A7G6E4V6"/>
<accession>A0A7G6E4V6</accession>
<organism evidence="1 2">
    <name type="scientific">Thermanaerosceptrum fracticalcis</name>
    <dbReference type="NCBI Taxonomy" id="1712410"/>
    <lineage>
        <taxon>Bacteria</taxon>
        <taxon>Bacillati</taxon>
        <taxon>Bacillota</taxon>
        <taxon>Clostridia</taxon>
        <taxon>Eubacteriales</taxon>
        <taxon>Peptococcaceae</taxon>
        <taxon>Thermanaerosceptrum</taxon>
    </lineage>
</organism>
<evidence type="ECO:0000313" key="1">
    <source>
        <dbReference type="EMBL" id="QNB47110.1"/>
    </source>
</evidence>
<proteinExistence type="predicted"/>
<evidence type="ECO:0008006" key="3">
    <source>
        <dbReference type="Google" id="ProtNLM"/>
    </source>
</evidence>
<evidence type="ECO:0000313" key="2">
    <source>
        <dbReference type="Proteomes" id="UP000515847"/>
    </source>
</evidence>
<protein>
    <recommendedName>
        <fullName evidence="3">Com family DNA-binding transcriptional regulator</fullName>
    </recommendedName>
</protein>
<dbReference type="Proteomes" id="UP000515847">
    <property type="component" value="Chromosome"/>
</dbReference>
<dbReference type="EMBL" id="CP045798">
    <property type="protein sequence ID" value="QNB47110.1"/>
    <property type="molecule type" value="Genomic_DNA"/>
</dbReference>
<sequence>MDVSKVDFDDFKLLNDEEERCLCNKLICIVKGPNIEIKCNKCKRLMIIKTNGVVGVEVR</sequence>